<evidence type="ECO:0000313" key="1">
    <source>
        <dbReference type="EMBL" id="PSG89159.1"/>
    </source>
</evidence>
<keyword evidence="2" id="KW-1185">Reference proteome</keyword>
<dbReference type="EMBL" id="PXOT01000024">
    <property type="protein sequence ID" value="PSG89159.1"/>
    <property type="molecule type" value="Genomic_DNA"/>
</dbReference>
<dbReference type="AlphaFoldDB" id="A0A2T1NAJ3"/>
<gene>
    <name evidence="1" type="ORF">C7H61_09385</name>
</gene>
<dbReference type="RefSeq" id="WP_106679175.1">
    <property type="nucleotide sequence ID" value="NZ_JACHWV010000003.1"/>
</dbReference>
<dbReference type="OrthoDB" id="1304854at2"/>
<reference evidence="1 2" key="1">
    <citation type="submission" date="2018-03" db="EMBL/GenBank/DDBJ databases">
        <title>Mesoflavibacter sp. HG37 and Mesoflavibacter sp. HG96 sp.nov., two marine bacteria isolated from seawater of Western Pacific Ocean.</title>
        <authorList>
            <person name="Cheng H."/>
            <person name="Wu Y.-H."/>
            <person name="Guo L.-L."/>
            <person name="Xu X.-W."/>
        </authorList>
    </citation>
    <scope>NUCLEOTIDE SEQUENCE [LARGE SCALE GENOMIC DNA]</scope>
    <source>
        <strain evidence="1 2">KCTC 42117</strain>
    </source>
</reference>
<accession>A0A2T1NAJ3</accession>
<comment type="caution">
    <text evidence="1">The sequence shown here is derived from an EMBL/GenBank/DDBJ whole genome shotgun (WGS) entry which is preliminary data.</text>
</comment>
<protein>
    <submittedName>
        <fullName evidence="1">Uncharacterized protein</fullName>
    </submittedName>
</protein>
<name>A0A2T1NAJ3_9FLAO</name>
<organism evidence="1 2">
    <name type="scientific">Mesoflavibacter zeaxanthinifaciens subsp. sabulilitoris</name>
    <dbReference type="NCBI Taxonomy" id="1520893"/>
    <lineage>
        <taxon>Bacteria</taxon>
        <taxon>Pseudomonadati</taxon>
        <taxon>Bacteroidota</taxon>
        <taxon>Flavobacteriia</taxon>
        <taxon>Flavobacteriales</taxon>
        <taxon>Flavobacteriaceae</taxon>
        <taxon>Mesoflavibacter</taxon>
    </lineage>
</organism>
<evidence type="ECO:0000313" key="2">
    <source>
        <dbReference type="Proteomes" id="UP000238430"/>
    </source>
</evidence>
<proteinExistence type="predicted"/>
<sequence>MRQITIIAENIELQYVPETLTLKRDNNSFQTDFKVTHTSNPFLIVENQQTKEALGPRDITSVGKKKIVEVDVIELGEKYKGELQILDYINGFRKCNLKYASELYPLLKSKIRDFMPVVSVIPNETDPVPYSETSEEELTGSDNWPAYVLDHLDNVFPQAKWQFPKMKYAELHNDTDPDDDWYTYENYINNQDFNTTTLNFDLVENYYTLNEGSISVFNKNVISPQVFLLTPLFYALQNIGFKLKGEFVQNTFIRKLLLFSKENNLCDIFSVSGVENVIFDNENWQYGYNQTFVTDTITLASAGLYKVKFQLEMNTTDFQWSQVLNNHITNGGLMINYNNTYPTVISMTSLYFLLFDYNDTGILEGEFEFYLDPAHVNQPITFYYVHSEQQMPISQSVKVYRADQEKKYFQMHPTIDSGRYIPDWTVAKYINELKKTFNLKVTPNDFKKELVLDFNENINVNVAPTILNKSFKVSSFNSVANTSFTLSFANNIDNALFITKSTEEIFSTQQDAFNKTIKNEFKLIDHNGVTAELNEAVIDKDGVGLMIYDPANKPNISENYLNQTLQFDGPTGLYAKFWKKWLRFRLSASSLEIEGPLTEIEISKFSKTEEIYIDNQHYRIVSYQFTEVAPGKNKVKFQLESVTL</sequence>
<dbReference type="Proteomes" id="UP000238430">
    <property type="component" value="Unassembled WGS sequence"/>
</dbReference>